<organism evidence="1 2">
    <name type="scientific">Alkalibacterium gilvum</name>
    <dbReference type="NCBI Taxonomy" id="1130080"/>
    <lineage>
        <taxon>Bacteria</taxon>
        <taxon>Bacillati</taxon>
        <taxon>Bacillota</taxon>
        <taxon>Bacilli</taxon>
        <taxon>Lactobacillales</taxon>
        <taxon>Carnobacteriaceae</taxon>
        <taxon>Alkalibacterium</taxon>
    </lineage>
</organism>
<proteinExistence type="predicted"/>
<dbReference type="EMBL" id="FNYW01000002">
    <property type="protein sequence ID" value="SEI53283.1"/>
    <property type="molecule type" value="Genomic_DNA"/>
</dbReference>
<evidence type="ECO:0008006" key="3">
    <source>
        <dbReference type="Google" id="ProtNLM"/>
    </source>
</evidence>
<dbReference type="Pfam" id="PF04456">
    <property type="entry name" value="DUF503"/>
    <property type="match status" value="1"/>
</dbReference>
<reference evidence="2" key="1">
    <citation type="submission" date="2016-10" db="EMBL/GenBank/DDBJ databases">
        <authorList>
            <person name="Varghese N."/>
            <person name="Submissions S."/>
        </authorList>
    </citation>
    <scope>NUCLEOTIDE SEQUENCE [LARGE SCALE GENOMIC DNA]</scope>
    <source>
        <strain evidence="2">DSM 25751</strain>
    </source>
</reference>
<sequence length="93" mass="10824">MFLMGVEITLLIYDSYSLKEKRSVIKSILRRTENRHQLSVAEVGDMDLQNKAVLGFGVVSNNRTLCRKRLEAALKEIEAHYEVEILEYHWIEA</sequence>
<dbReference type="Proteomes" id="UP000198564">
    <property type="component" value="Unassembled WGS sequence"/>
</dbReference>
<dbReference type="SUPFAM" id="SSF103007">
    <property type="entry name" value="Hypothetical protein TT1725"/>
    <property type="match status" value="1"/>
</dbReference>
<dbReference type="InterPro" id="IPR007546">
    <property type="entry name" value="DUF503"/>
</dbReference>
<evidence type="ECO:0000313" key="2">
    <source>
        <dbReference type="Proteomes" id="UP000198564"/>
    </source>
</evidence>
<dbReference type="InterPro" id="IPR036746">
    <property type="entry name" value="TT1725-like_sf"/>
</dbReference>
<accession>A0A1H6RC05</accession>
<keyword evidence="2" id="KW-1185">Reference proteome</keyword>
<name>A0A1H6RC05_9LACT</name>
<evidence type="ECO:0000313" key="1">
    <source>
        <dbReference type="EMBL" id="SEI53283.1"/>
    </source>
</evidence>
<dbReference type="PANTHER" id="PTHR36441">
    <property type="entry name" value="HYPOTHETICAL CYTOSOLIC PROTEIN"/>
    <property type="match status" value="1"/>
</dbReference>
<dbReference type="AlphaFoldDB" id="A0A1H6RC05"/>
<dbReference type="Gene3D" id="3.30.70.1120">
    <property type="entry name" value="TT1725-like"/>
    <property type="match status" value="1"/>
</dbReference>
<dbReference type="PANTHER" id="PTHR36441:SF1">
    <property type="entry name" value="DUF503 DOMAIN-CONTAINING PROTEIN"/>
    <property type="match status" value="1"/>
</dbReference>
<dbReference type="STRING" id="1130080.SAMN04488113_102112"/>
<protein>
    <recommendedName>
        <fullName evidence="3">YlxP-like protein</fullName>
    </recommendedName>
</protein>
<gene>
    <name evidence="1" type="ORF">SAMN04488113_102112</name>
</gene>